<evidence type="ECO:0000256" key="7">
    <source>
        <dbReference type="ARBA" id="ARBA00023136"/>
    </source>
</evidence>
<dbReference type="CDD" id="cd06550">
    <property type="entry name" value="TM_ABC_iron-siderophores_like"/>
    <property type="match status" value="1"/>
</dbReference>
<organism evidence="9 10">
    <name type="scientific">Taibaiella soli</name>
    <dbReference type="NCBI Taxonomy" id="1649169"/>
    <lineage>
        <taxon>Bacteria</taxon>
        <taxon>Pseudomonadati</taxon>
        <taxon>Bacteroidota</taxon>
        <taxon>Chitinophagia</taxon>
        <taxon>Chitinophagales</taxon>
        <taxon>Chitinophagaceae</taxon>
        <taxon>Taibaiella</taxon>
    </lineage>
</organism>
<comment type="caution">
    <text evidence="9">The sequence shown here is derived from an EMBL/GenBank/DDBJ whole genome shotgun (WGS) entry which is preliminary data.</text>
</comment>
<sequence>MKYLSIKILYVVLTVLLVIAVLLSVGIGGVKIAPMQTIAIIGKTMGIHSNSSFSDTQEAVLLSIRLPRVILGMLTGASLAIAGASMQGLFRNPLADPGLIGISSGASMTAVIALVAGAGTFAGAAGFYLLSGITFLGALITAVIVYRLSLLNGRVIISTMLLAGIAINALTSAVTGVFTYSANDAQLRSITFWMLGSLGGASWTNVTGLLPFTIIPVLLLPRMGKALNAFSLGEETAVHLGVRTERTKQLIILLATLCVGATVAVTGVISFVGLVIPHIIRMIAGPDHRYTLGLSALAGATLLTLADLISRTLLAPAEVPIGIITSLTGAPFFMYILIKEKKQEKLV</sequence>
<evidence type="ECO:0000256" key="8">
    <source>
        <dbReference type="SAM" id="Phobius"/>
    </source>
</evidence>
<evidence type="ECO:0000313" key="9">
    <source>
        <dbReference type="EMBL" id="PZF73946.1"/>
    </source>
</evidence>
<keyword evidence="4" id="KW-1003">Cell membrane</keyword>
<evidence type="ECO:0000256" key="3">
    <source>
        <dbReference type="ARBA" id="ARBA00022448"/>
    </source>
</evidence>
<dbReference type="GO" id="GO:0033214">
    <property type="term" value="P:siderophore-iron import into cell"/>
    <property type="evidence" value="ECO:0007669"/>
    <property type="project" value="TreeGrafter"/>
</dbReference>
<dbReference type="GO" id="GO:0022857">
    <property type="term" value="F:transmembrane transporter activity"/>
    <property type="evidence" value="ECO:0007669"/>
    <property type="project" value="InterPro"/>
</dbReference>
<dbReference type="InterPro" id="IPR000522">
    <property type="entry name" value="ABC_transptr_permease_BtuC"/>
</dbReference>
<keyword evidence="5 8" id="KW-0812">Transmembrane</keyword>
<dbReference type="GO" id="GO:0005886">
    <property type="term" value="C:plasma membrane"/>
    <property type="evidence" value="ECO:0007669"/>
    <property type="project" value="UniProtKB-SubCell"/>
</dbReference>
<keyword evidence="3" id="KW-0813">Transport</keyword>
<dbReference type="SUPFAM" id="SSF81345">
    <property type="entry name" value="ABC transporter involved in vitamin B12 uptake, BtuC"/>
    <property type="match status" value="1"/>
</dbReference>
<comment type="subcellular location">
    <subcellularLocation>
        <location evidence="1">Cell membrane</location>
        <topology evidence="1">Multi-pass membrane protein</topology>
    </subcellularLocation>
</comment>
<evidence type="ECO:0000256" key="4">
    <source>
        <dbReference type="ARBA" id="ARBA00022475"/>
    </source>
</evidence>
<dbReference type="FunFam" id="1.10.3470.10:FF:000001">
    <property type="entry name" value="Vitamin B12 ABC transporter permease BtuC"/>
    <property type="match status" value="1"/>
</dbReference>
<dbReference type="InterPro" id="IPR037294">
    <property type="entry name" value="ABC_BtuC-like"/>
</dbReference>
<dbReference type="Pfam" id="PF01032">
    <property type="entry name" value="FecCD"/>
    <property type="match status" value="1"/>
</dbReference>
<dbReference type="OrthoDB" id="9811721at2"/>
<feature type="transmembrane region" description="Helical" evidence="8">
    <location>
        <begin position="292"/>
        <end position="313"/>
    </location>
</feature>
<dbReference type="AlphaFoldDB" id="A0A2W2BKF9"/>
<dbReference type="PRINTS" id="PR00173">
    <property type="entry name" value="EDTRNSPORT"/>
</dbReference>
<gene>
    <name evidence="9" type="ORF">DN068_06295</name>
</gene>
<evidence type="ECO:0000256" key="6">
    <source>
        <dbReference type="ARBA" id="ARBA00022989"/>
    </source>
</evidence>
<feature type="transmembrane region" description="Helical" evidence="8">
    <location>
        <begin position="6"/>
        <end position="30"/>
    </location>
</feature>
<evidence type="ECO:0000256" key="1">
    <source>
        <dbReference type="ARBA" id="ARBA00004651"/>
    </source>
</evidence>
<evidence type="ECO:0000313" key="10">
    <source>
        <dbReference type="Proteomes" id="UP000248745"/>
    </source>
</evidence>
<keyword evidence="10" id="KW-1185">Reference proteome</keyword>
<proteinExistence type="inferred from homology"/>
<dbReference type="EMBL" id="QKTW01000009">
    <property type="protein sequence ID" value="PZF73946.1"/>
    <property type="molecule type" value="Genomic_DNA"/>
</dbReference>
<feature type="transmembrane region" description="Helical" evidence="8">
    <location>
        <begin position="319"/>
        <end position="338"/>
    </location>
</feature>
<comment type="similarity">
    <text evidence="2">Belongs to the binding-protein-dependent transport system permease family. FecCD subfamily.</text>
</comment>
<reference evidence="9 10" key="1">
    <citation type="submission" date="2018-06" db="EMBL/GenBank/DDBJ databases">
        <title>Mucibacter soli gen. nov., sp. nov., a new member of the family Chitinophagaceae producing mucin.</title>
        <authorList>
            <person name="Kim M.-K."/>
            <person name="Park S."/>
            <person name="Kim T.-S."/>
            <person name="Joung Y."/>
            <person name="Han J.-H."/>
            <person name="Kim S.B."/>
        </authorList>
    </citation>
    <scope>NUCLEOTIDE SEQUENCE [LARGE SCALE GENOMIC DNA]</scope>
    <source>
        <strain evidence="9 10">R1-15</strain>
    </source>
</reference>
<evidence type="ECO:0000256" key="5">
    <source>
        <dbReference type="ARBA" id="ARBA00022692"/>
    </source>
</evidence>
<dbReference type="PANTHER" id="PTHR30472:SF25">
    <property type="entry name" value="ABC TRANSPORTER PERMEASE PROTEIN MJ0876-RELATED"/>
    <property type="match status" value="1"/>
</dbReference>
<feature type="transmembrane region" description="Helical" evidence="8">
    <location>
        <begin position="69"/>
        <end position="90"/>
    </location>
</feature>
<dbReference type="Gene3D" id="1.10.3470.10">
    <property type="entry name" value="ABC transporter involved in vitamin B12 uptake, BtuC"/>
    <property type="match status" value="1"/>
</dbReference>
<feature type="transmembrane region" description="Helical" evidence="8">
    <location>
        <begin position="102"/>
        <end position="121"/>
    </location>
</feature>
<feature type="transmembrane region" description="Helical" evidence="8">
    <location>
        <begin position="192"/>
        <end position="219"/>
    </location>
</feature>
<keyword evidence="6 8" id="KW-1133">Transmembrane helix</keyword>
<feature type="transmembrane region" description="Helical" evidence="8">
    <location>
        <begin position="250"/>
        <end position="280"/>
    </location>
</feature>
<accession>A0A2W2BKF9</accession>
<dbReference type="Proteomes" id="UP000248745">
    <property type="component" value="Unassembled WGS sequence"/>
</dbReference>
<keyword evidence="7 8" id="KW-0472">Membrane</keyword>
<protein>
    <submittedName>
        <fullName evidence="9">Iron ABC transporter permease</fullName>
    </submittedName>
</protein>
<name>A0A2W2BKF9_9BACT</name>
<dbReference type="RefSeq" id="WP_110998043.1">
    <property type="nucleotide sequence ID" value="NZ_QKTW01000009.1"/>
</dbReference>
<dbReference type="PANTHER" id="PTHR30472">
    <property type="entry name" value="FERRIC ENTEROBACTIN TRANSPORT SYSTEM PERMEASE PROTEIN"/>
    <property type="match status" value="1"/>
</dbReference>
<feature type="transmembrane region" description="Helical" evidence="8">
    <location>
        <begin position="155"/>
        <end position="180"/>
    </location>
</feature>
<feature type="transmembrane region" description="Helical" evidence="8">
    <location>
        <begin position="128"/>
        <end position="149"/>
    </location>
</feature>
<evidence type="ECO:0000256" key="2">
    <source>
        <dbReference type="ARBA" id="ARBA00007935"/>
    </source>
</evidence>